<name>A0ABD3H0T6_9MARC</name>
<protein>
    <recommendedName>
        <fullName evidence="5">Transposase</fullName>
    </recommendedName>
</protein>
<keyword evidence="4" id="KW-1185">Reference proteome</keyword>
<reference evidence="2 4" key="1">
    <citation type="submission" date="2024-09" db="EMBL/GenBank/DDBJ databases">
        <title>Chromosome-scale assembly of Riccia sorocarpa.</title>
        <authorList>
            <person name="Paukszto L."/>
        </authorList>
    </citation>
    <scope>NUCLEOTIDE SEQUENCE [LARGE SCALE GENOMIC DNA]</scope>
    <source>
        <strain evidence="2">LP-2024</strain>
        <tissue evidence="2">Aerial parts of the thallus</tissue>
    </source>
</reference>
<proteinExistence type="predicted"/>
<feature type="compositionally biased region" description="Basic and acidic residues" evidence="1">
    <location>
        <begin position="9"/>
        <end position="21"/>
    </location>
</feature>
<evidence type="ECO:0000313" key="4">
    <source>
        <dbReference type="Proteomes" id="UP001633002"/>
    </source>
</evidence>
<dbReference type="Proteomes" id="UP001633002">
    <property type="component" value="Unassembled WGS sequence"/>
</dbReference>
<sequence>MTRPPRPRYPSDSKNYHDARKPNCPHTIRLPEELLDTYLALKRALGAKTSHADVIRFLFEAADAAISSVVQAAEPVVCEDSQNVTEPRETGECSMGVMEDPGAESPEESEGEETLDQDPVVWDFTAPEFDDILCRDSQAARSLWEAELQFLPDATYGFWSKPKVLDFFLKFPVMCPTAGCMRKFLPPKVTEFQQVWSVQMKCPVGHVFSFLTGELEKEHGVPDVTGKLYHSALCSGMTHTCLSSLCEEVGLHVPRRTQFFYFQSGGKRKNGGWISAALEVWDQQKKKLHQDLLQAGKPLVVYVDCRFDSSRSGFHGTLPRTHPLRYPELAQHDLAYKLKSWIYTCAKNAAVRGDTDSKVLTLDIQNAADHWVGQHDTCRTLPGIRKCVTENWTTANDRKYDEGGETHKAVKAFLKKYITETKMKYYLRARENYMSETFHRVINKYATKRIHFDASHTARLACSAMDWNENVRREVRAVYQRTGNDTTVRHRART</sequence>
<feature type="region of interest" description="Disordered" evidence="1">
    <location>
        <begin position="80"/>
        <end position="116"/>
    </location>
</feature>
<organism evidence="2 4">
    <name type="scientific">Riccia sorocarpa</name>
    <dbReference type="NCBI Taxonomy" id="122646"/>
    <lineage>
        <taxon>Eukaryota</taxon>
        <taxon>Viridiplantae</taxon>
        <taxon>Streptophyta</taxon>
        <taxon>Embryophyta</taxon>
        <taxon>Marchantiophyta</taxon>
        <taxon>Marchantiopsida</taxon>
        <taxon>Marchantiidae</taxon>
        <taxon>Marchantiales</taxon>
        <taxon>Ricciaceae</taxon>
        <taxon>Riccia</taxon>
    </lineage>
</organism>
<evidence type="ECO:0000313" key="3">
    <source>
        <dbReference type="EMBL" id="KAL3695134.1"/>
    </source>
</evidence>
<comment type="caution">
    <text evidence="2">The sequence shown here is derived from an EMBL/GenBank/DDBJ whole genome shotgun (WGS) entry which is preliminary data.</text>
</comment>
<evidence type="ECO:0000256" key="1">
    <source>
        <dbReference type="SAM" id="MobiDB-lite"/>
    </source>
</evidence>
<dbReference type="AlphaFoldDB" id="A0ABD3H0T6"/>
<feature type="compositionally biased region" description="Acidic residues" evidence="1">
    <location>
        <begin position="101"/>
        <end position="116"/>
    </location>
</feature>
<dbReference type="EMBL" id="JBJQOH010000006">
    <property type="protein sequence ID" value="KAL3684035.1"/>
    <property type="molecule type" value="Genomic_DNA"/>
</dbReference>
<gene>
    <name evidence="2" type="ORF">R1sor_002057</name>
    <name evidence="3" type="ORF">R1sor_008785</name>
</gene>
<evidence type="ECO:0008006" key="5">
    <source>
        <dbReference type="Google" id="ProtNLM"/>
    </source>
</evidence>
<evidence type="ECO:0000313" key="2">
    <source>
        <dbReference type="EMBL" id="KAL3684035.1"/>
    </source>
</evidence>
<dbReference type="EMBL" id="JBJQOH010000003">
    <property type="protein sequence ID" value="KAL3695134.1"/>
    <property type="molecule type" value="Genomic_DNA"/>
</dbReference>
<accession>A0ABD3H0T6</accession>
<feature type="region of interest" description="Disordered" evidence="1">
    <location>
        <begin position="1"/>
        <end position="24"/>
    </location>
</feature>